<protein>
    <submittedName>
        <fullName evidence="3">Uncharacterized protein</fullName>
    </submittedName>
</protein>
<dbReference type="InParanoid" id="E9HHW8"/>
<reference evidence="3 4" key="1">
    <citation type="journal article" date="2011" name="Science">
        <title>The ecoresponsive genome of Daphnia pulex.</title>
        <authorList>
            <person name="Colbourne J.K."/>
            <person name="Pfrender M.E."/>
            <person name="Gilbert D."/>
            <person name="Thomas W.K."/>
            <person name="Tucker A."/>
            <person name="Oakley T.H."/>
            <person name="Tokishita S."/>
            <person name="Aerts A."/>
            <person name="Arnold G.J."/>
            <person name="Basu M.K."/>
            <person name="Bauer D.J."/>
            <person name="Caceres C.E."/>
            <person name="Carmel L."/>
            <person name="Casola C."/>
            <person name="Choi J.H."/>
            <person name="Detter J.C."/>
            <person name="Dong Q."/>
            <person name="Dusheyko S."/>
            <person name="Eads B.D."/>
            <person name="Frohlich T."/>
            <person name="Geiler-Samerotte K.A."/>
            <person name="Gerlach D."/>
            <person name="Hatcher P."/>
            <person name="Jogdeo S."/>
            <person name="Krijgsveld J."/>
            <person name="Kriventseva E.V."/>
            <person name="Kultz D."/>
            <person name="Laforsch C."/>
            <person name="Lindquist E."/>
            <person name="Lopez J."/>
            <person name="Manak J.R."/>
            <person name="Muller J."/>
            <person name="Pangilinan J."/>
            <person name="Patwardhan R.P."/>
            <person name="Pitluck S."/>
            <person name="Pritham E.J."/>
            <person name="Rechtsteiner A."/>
            <person name="Rho M."/>
            <person name="Rogozin I.B."/>
            <person name="Sakarya O."/>
            <person name="Salamov A."/>
            <person name="Schaack S."/>
            <person name="Shapiro H."/>
            <person name="Shiga Y."/>
            <person name="Skalitzky C."/>
            <person name="Smith Z."/>
            <person name="Souvorov A."/>
            <person name="Sung W."/>
            <person name="Tang Z."/>
            <person name="Tsuchiya D."/>
            <person name="Tu H."/>
            <person name="Vos H."/>
            <person name="Wang M."/>
            <person name="Wolf Y.I."/>
            <person name="Yamagata H."/>
            <person name="Yamada T."/>
            <person name="Ye Y."/>
            <person name="Shaw J.R."/>
            <person name="Andrews J."/>
            <person name="Crease T.J."/>
            <person name="Tang H."/>
            <person name="Lucas S.M."/>
            <person name="Robertson H.M."/>
            <person name="Bork P."/>
            <person name="Koonin E.V."/>
            <person name="Zdobnov E.M."/>
            <person name="Grigoriev I.V."/>
            <person name="Lynch M."/>
            <person name="Boore J.L."/>
        </authorList>
    </citation>
    <scope>NUCLEOTIDE SEQUENCE [LARGE SCALE GENOMIC DNA]</scope>
</reference>
<dbReference type="OrthoDB" id="6369546at2759"/>
<evidence type="ECO:0000256" key="1">
    <source>
        <dbReference type="SAM" id="MobiDB-lite"/>
    </source>
</evidence>
<keyword evidence="4" id="KW-1185">Reference proteome</keyword>
<accession>E9HHW8</accession>
<gene>
    <name evidence="3" type="ORF">DAPPUDRAFT_301273</name>
</gene>
<organism evidence="3 4">
    <name type="scientific">Daphnia pulex</name>
    <name type="common">Water flea</name>
    <dbReference type="NCBI Taxonomy" id="6669"/>
    <lineage>
        <taxon>Eukaryota</taxon>
        <taxon>Metazoa</taxon>
        <taxon>Ecdysozoa</taxon>
        <taxon>Arthropoda</taxon>
        <taxon>Crustacea</taxon>
        <taxon>Branchiopoda</taxon>
        <taxon>Diplostraca</taxon>
        <taxon>Cladocera</taxon>
        <taxon>Anomopoda</taxon>
        <taxon>Daphniidae</taxon>
        <taxon>Daphnia</taxon>
    </lineage>
</organism>
<sequence length="264" mass="29892">MHFLVHSVSLLIAVAVHCVNSVPYGFGNNAGRVEDAVVVDAAPSFSPVDSDSTYPVHSPGMFCRHKVYYSPSESEPKQNYKQKEQVTYETYLPSPEFVRIRSYAPSSDSETFRASSSYESQGTPSTSYNSNYETSRTPSNSYNTNYETQKTPSTSYNSNYETHRTAPSYNSNYETSRTPSTSYSTNYETYQAPSASVETPQYFQRQNNEIQENSHIRQFDQTGSMYESFMVQVMDKGYPSARTVMGYRLMAPNEQEPKSSLSYN</sequence>
<dbReference type="EMBL" id="GL732651">
    <property type="protein sequence ID" value="EFX68622.1"/>
    <property type="molecule type" value="Genomic_DNA"/>
</dbReference>
<dbReference type="KEGG" id="dpx:DAPPUDRAFT_301273"/>
<feature type="signal peptide" evidence="2">
    <location>
        <begin position="1"/>
        <end position="21"/>
    </location>
</feature>
<dbReference type="HOGENOM" id="CLU_1054702_0_0_1"/>
<proteinExistence type="predicted"/>
<dbReference type="Proteomes" id="UP000000305">
    <property type="component" value="Unassembled WGS sequence"/>
</dbReference>
<feature type="region of interest" description="Disordered" evidence="1">
    <location>
        <begin position="108"/>
        <end position="184"/>
    </location>
</feature>
<dbReference type="AlphaFoldDB" id="E9HHW8"/>
<name>E9HHW8_DAPPU</name>
<evidence type="ECO:0000313" key="3">
    <source>
        <dbReference type="EMBL" id="EFX68622.1"/>
    </source>
</evidence>
<evidence type="ECO:0000313" key="4">
    <source>
        <dbReference type="Proteomes" id="UP000000305"/>
    </source>
</evidence>
<feature type="chain" id="PRO_5003241964" evidence="2">
    <location>
        <begin position="22"/>
        <end position="264"/>
    </location>
</feature>
<keyword evidence="2" id="KW-0732">Signal</keyword>
<evidence type="ECO:0000256" key="2">
    <source>
        <dbReference type="SAM" id="SignalP"/>
    </source>
</evidence>